<evidence type="ECO:0000313" key="7">
    <source>
        <dbReference type="Proteomes" id="UP000317344"/>
    </source>
</evidence>
<evidence type="ECO:0000313" key="6">
    <source>
        <dbReference type="EMBL" id="QDQ98805.1"/>
    </source>
</evidence>
<dbReference type="PRINTS" id="PR00455">
    <property type="entry name" value="HTHTETR"/>
</dbReference>
<dbReference type="Proteomes" id="UP000317344">
    <property type="component" value="Chromosome"/>
</dbReference>
<dbReference type="Pfam" id="PF17925">
    <property type="entry name" value="TetR_C_20"/>
    <property type="match status" value="1"/>
</dbReference>
<evidence type="ECO:0000256" key="2">
    <source>
        <dbReference type="ARBA" id="ARBA00023125"/>
    </source>
</evidence>
<dbReference type="KEGG" id="toy:FO059_17480"/>
<dbReference type="AlphaFoldDB" id="A0A516X6W6"/>
<evidence type="ECO:0000256" key="3">
    <source>
        <dbReference type="ARBA" id="ARBA00023163"/>
    </source>
</evidence>
<dbReference type="Gene3D" id="1.10.357.10">
    <property type="entry name" value="Tetracycline Repressor, domain 2"/>
    <property type="match status" value="1"/>
</dbReference>
<evidence type="ECO:0000256" key="1">
    <source>
        <dbReference type="ARBA" id="ARBA00023015"/>
    </source>
</evidence>
<reference evidence="6 7" key="2">
    <citation type="submission" date="2019-07" db="EMBL/GenBank/DDBJ databases">
        <authorList>
            <person name="Huang Y."/>
        </authorList>
    </citation>
    <scope>NUCLEOTIDE SEQUENCE [LARGE SCALE GENOMIC DNA]</scope>
    <source>
        <strain evidence="6 7">HY188</strain>
    </source>
</reference>
<accession>A0A516X6W6</accession>
<keyword evidence="2 4" id="KW-0238">DNA-binding</keyword>
<name>A0A516X6W6_9ACTN</name>
<dbReference type="RefSeq" id="WP_143910209.1">
    <property type="nucleotide sequence ID" value="NZ_CP041765.1"/>
</dbReference>
<keyword evidence="1" id="KW-0805">Transcription regulation</keyword>
<dbReference type="GO" id="GO:0000976">
    <property type="term" value="F:transcription cis-regulatory region binding"/>
    <property type="evidence" value="ECO:0007669"/>
    <property type="project" value="TreeGrafter"/>
</dbReference>
<dbReference type="PROSITE" id="PS50977">
    <property type="entry name" value="HTH_TETR_2"/>
    <property type="match status" value="1"/>
</dbReference>
<evidence type="ECO:0000259" key="5">
    <source>
        <dbReference type="PROSITE" id="PS50977"/>
    </source>
</evidence>
<proteinExistence type="predicted"/>
<dbReference type="GO" id="GO:0003700">
    <property type="term" value="F:DNA-binding transcription factor activity"/>
    <property type="evidence" value="ECO:0007669"/>
    <property type="project" value="TreeGrafter"/>
</dbReference>
<keyword evidence="7" id="KW-1185">Reference proteome</keyword>
<dbReference type="InterPro" id="IPR041642">
    <property type="entry name" value="KstR_C"/>
</dbReference>
<organism evidence="6 7">
    <name type="scientific">Tomitella fengzijianii</name>
    <dbReference type="NCBI Taxonomy" id="2597660"/>
    <lineage>
        <taxon>Bacteria</taxon>
        <taxon>Bacillati</taxon>
        <taxon>Actinomycetota</taxon>
        <taxon>Actinomycetes</taxon>
        <taxon>Mycobacteriales</taxon>
        <taxon>Tomitella</taxon>
    </lineage>
</organism>
<protein>
    <submittedName>
        <fullName evidence="6">TetR/AcrR family transcriptional regulator</fullName>
    </submittedName>
</protein>
<feature type="DNA-binding region" description="H-T-H motif" evidence="4">
    <location>
        <begin position="42"/>
        <end position="61"/>
    </location>
</feature>
<evidence type="ECO:0000256" key="4">
    <source>
        <dbReference type="PROSITE-ProRule" id="PRU00335"/>
    </source>
</evidence>
<dbReference type="PANTHER" id="PTHR30055:SF234">
    <property type="entry name" value="HTH-TYPE TRANSCRIPTIONAL REGULATOR BETI"/>
    <property type="match status" value="1"/>
</dbReference>
<dbReference type="PANTHER" id="PTHR30055">
    <property type="entry name" value="HTH-TYPE TRANSCRIPTIONAL REGULATOR RUTR"/>
    <property type="match status" value="1"/>
</dbReference>
<keyword evidence="3" id="KW-0804">Transcription</keyword>
<dbReference type="Pfam" id="PF00440">
    <property type="entry name" value="TetR_N"/>
    <property type="match status" value="1"/>
</dbReference>
<sequence length="210" mass="23038">MPRVGEAREAAEPASADQRLRYRRILSAAAKLGSEKELERVQMNEVAREAGVAIATLYRYFPSKTHLFVRVMIDQIDRLNASAVRSAGPSASPQDRICEVLLQATRALLRRPTLGNSMILAVSAARAATIPDVSTVDRHFRDTILAAAGIDVERVTEREFVPVRVLMYAWFGLVQACLNGRLSVPDAESDIRVACRMLLSDLPAGSSEGF</sequence>
<dbReference type="InterPro" id="IPR001647">
    <property type="entry name" value="HTH_TetR"/>
</dbReference>
<dbReference type="SUPFAM" id="SSF46689">
    <property type="entry name" value="Homeodomain-like"/>
    <property type="match status" value="1"/>
</dbReference>
<gene>
    <name evidence="6" type="ORF">FO059_17480</name>
</gene>
<dbReference type="InterPro" id="IPR050109">
    <property type="entry name" value="HTH-type_TetR-like_transc_reg"/>
</dbReference>
<dbReference type="OrthoDB" id="9809994at2"/>
<dbReference type="EMBL" id="CP041765">
    <property type="protein sequence ID" value="QDQ98805.1"/>
    <property type="molecule type" value="Genomic_DNA"/>
</dbReference>
<dbReference type="InterPro" id="IPR009057">
    <property type="entry name" value="Homeodomain-like_sf"/>
</dbReference>
<reference evidence="6 7" key="1">
    <citation type="submission" date="2019-07" db="EMBL/GenBank/DDBJ databases">
        <title>Tomitella cavernea sp. nov., an actinomycete isolated from soil.</title>
        <authorList>
            <person name="Cheng J."/>
        </authorList>
    </citation>
    <scope>NUCLEOTIDE SEQUENCE [LARGE SCALE GENOMIC DNA]</scope>
    <source>
        <strain evidence="6 7">HY188</strain>
    </source>
</reference>
<feature type="domain" description="HTH tetR-type" evidence="5">
    <location>
        <begin position="19"/>
        <end position="79"/>
    </location>
</feature>